<comment type="caution">
    <text evidence="1">The sequence shown here is derived from an EMBL/GenBank/DDBJ whole genome shotgun (WGS) entry which is preliminary data.</text>
</comment>
<dbReference type="AlphaFoldDB" id="A0A9N9D944"/>
<accession>A0A9N9D944</accession>
<evidence type="ECO:0000313" key="2">
    <source>
        <dbReference type="Proteomes" id="UP000789572"/>
    </source>
</evidence>
<feature type="non-terminal residue" evidence="1">
    <location>
        <position position="187"/>
    </location>
</feature>
<gene>
    <name evidence="1" type="ORF">POCULU_LOCUS8736</name>
</gene>
<name>A0A9N9D944_9GLOM</name>
<dbReference type="Proteomes" id="UP000789572">
    <property type="component" value="Unassembled WGS sequence"/>
</dbReference>
<organism evidence="1 2">
    <name type="scientific">Paraglomus occultum</name>
    <dbReference type="NCBI Taxonomy" id="144539"/>
    <lineage>
        <taxon>Eukaryota</taxon>
        <taxon>Fungi</taxon>
        <taxon>Fungi incertae sedis</taxon>
        <taxon>Mucoromycota</taxon>
        <taxon>Glomeromycotina</taxon>
        <taxon>Glomeromycetes</taxon>
        <taxon>Paraglomerales</taxon>
        <taxon>Paraglomeraceae</taxon>
        <taxon>Paraglomus</taxon>
    </lineage>
</organism>
<protein>
    <submittedName>
        <fullName evidence="1">2406_t:CDS:1</fullName>
    </submittedName>
</protein>
<proteinExistence type="predicted"/>
<reference evidence="1" key="1">
    <citation type="submission" date="2021-06" db="EMBL/GenBank/DDBJ databases">
        <authorList>
            <person name="Kallberg Y."/>
            <person name="Tangrot J."/>
            <person name="Rosling A."/>
        </authorList>
    </citation>
    <scope>NUCLEOTIDE SEQUENCE</scope>
    <source>
        <strain evidence="1">IA702</strain>
    </source>
</reference>
<sequence>HDSLACRALGTNILIEIEMLAGNVNSRVKHSKYKRDYLVILGAPELNSAPGYIIINEKKTYAPRTTVLTLRPQSIIEASAPDDVNCDGSVLDILRMRKSFSLRLQSDLHGWLVICFFFFDMRIMGVRFTKLGEKDNEKLKAHVDKKRRNAEQYVKWMLESGLLERLEKPRAQQTLQDAFQEKEGHHV</sequence>
<keyword evidence="2" id="KW-1185">Reference proteome</keyword>
<dbReference type="EMBL" id="CAJVPJ010002712">
    <property type="protein sequence ID" value="CAG8627747.1"/>
    <property type="molecule type" value="Genomic_DNA"/>
</dbReference>
<evidence type="ECO:0000313" key="1">
    <source>
        <dbReference type="EMBL" id="CAG8627747.1"/>
    </source>
</evidence>